<keyword evidence="2" id="KW-1185">Reference proteome</keyword>
<protein>
    <submittedName>
        <fullName evidence="1">Uncharacterized protein</fullName>
    </submittedName>
</protein>
<accession>A0A286M310</accession>
<sequence length="52" mass="6019">MKAAAIQIAWFSILVRFGQIDLINQELIYSHIMSIARRLYGTIEKKSVSRTH</sequence>
<organism evidence="1 2">
    <name type="scientific">Granulibacter bethesdensis (strain ATCC BAA-1260 / CGDNIH1)</name>
    <dbReference type="NCBI Taxonomy" id="391165"/>
    <lineage>
        <taxon>Bacteria</taxon>
        <taxon>Pseudomonadati</taxon>
        <taxon>Pseudomonadota</taxon>
        <taxon>Alphaproteobacteria</taxon>
        <taxon>Acetobacterales</taxon>
        <taxon>Acetobacteraceae</taxon>
        <taxon>Granulibacter</taxon>
    </lineage>
</organism>
<dbReference type="Proteomes" id="UP000001963">
    <property type="component" value="Chromosome"/>
</dbReference>
<name>A0A286M310_GRABC</name>
<evidence type="ECO:0000313" key="1">
    <source>
        <dbReference type="EMBL" id="ASV62409.1"/>
    </source>
</evidence>
<dbReference type="AlphaFoldDB" id="A0A286M310"/>
<proteinExistence type="predicted"/>
<evidence type="ECO:0000313" key="2">
    <source>
        <dbReference type="Proteomes" id="UP000001963"/>
    </source>
</evidence>
<dbReference type="KEGG" id="gbe:GbCGDNIH1_8016"/>
<dbReference type="EMBL" id="CP000394">
    <property type="protein sequence ID" value="ASV62409.1"/>
    <property type="molecule type" value="Genomic_DNA"/>
</dbReference>
<reference evidence="1 2" key="1">
    <citation type="journal article" date="2007" name="J. Bacteriol.">
        <title>Genome sequence analysis of the emerging human pathogenic acetic acid bacterium Granulibacter bethesdensis.</title>
        <authorList>
            <person name="Greenberg D.E."/>
            <person name="Porcella S.F."/>
            <person name="Zelazny A.M."/>
            <person name="Virtaneva K."/>
            <person name="Sturdevant D.E."/>
            <person name="Kupko J.J.III."/>
            <person name="Barbian K.D."/>
            <person name="Babar A."/>
            <person name="Dorward D.W."/>
            <person name="Holland S.M."/>
        </authorList>
    </citation>
    <scope>NUCLEOTIDE SEQUENCE [LARGE SCALE GENOMIC DNA]</scope>
    <source>
        <strain evidence="2">ATCC BAA-1260 / CGDNIH1</strain>
    </source>
</reference>
<gene>
    <name evidence="1" type="ordered locus">GbCGDNIH1_8016</name>
</gene>